<gene>
    <name evidence="2" type="ORF">Glove_83g6</name>
</gene>
<comment type="caution">
    <text evidence="2">The sequence shown here is derived from an EMBL/GenBank/DDBJ whole genome shotgun (WGS) entry which is preliminary data.</text>
</comment>
<dbReference type="GO" id="GO:0004672">
    <property type="term" value="F:protein kinase activity"/>
    <property type="evidence" value="ECO:0007669"/>
    <property type="project" value="InterPro"/>
</dbReference>
<dbReference type="PROSITE" id="PS50011">
    <property type="entry name" value="PROTEIN_KINASE_DOM"/>
    <property type="match status" value="1"/>
</dbReference>
<evidence type="ECO:0000313" key="2">
    <source>
        <dbReference type="EMBL" id="RHZ84308.1"/>
    </source>
</evidence>
<keyword evidence="3" id="KW-1185">Reference proteome</keyword>
<dbReference type="EMBL" id="PQFF01000079">
    <property type="protein sequence ID" value="RHZ84308.1"/>
    <property type="molecule type" value="Genomic_DNA"/>
</dbReference>
<dbReference type="InterPro" id="IPR001245">
    <property type="entry name" value="Ser-Thr/Tyr_kinase_cat_dom"/>
</dbReference>
<dbReference type="InterPro" id="IPR053215">
    <property type="entry name" value="TKL_Ser/Thr_kinase"/>
</dbReference>
<dbReference type="InterPro" id="IPR008266">
    <property type="entry name" value="Tyr_kinase_AS"/>
</dbReference>
<dbReference type="SMART" id="SM00220">
    <property type="entry name" value="S_TKc"/>
    <property type="match status" value="1"/>
</dbReference>
<organism evidence="2 3">
    <name type="scientific">Diversispora epigaea</name>
    <dbReference type="NCBI Taxonomy" id="1348612"/>
    <lineage>
        <taxon>Eukaryota</taxon>
        <taxon>Fungi</taxon>
        <taxon>Fungi incertae sedis</taxon>
        <taxon>Mucoromycota</taxon>
        <taxon>Glomeromycotina</taxon>
        <taxon>Glomeromycetes</taxon>
        <taxon>Diversisporales</taxon>
        <taxon>Diversisporaceae</taxon>
        <taxon>Diversispora</taxon>
    </lineage>
</organism>
<evidence type="ECO:0000259" key="1">
    <source>
        <dbReference type="PROSITE" id="PS50011"/>
    </source>
</evidence>
<dbReference type="PANTHER" id="PTHR45756:SF1">
    <property type="entry name" value="PROTEIN KINASE DOMAIN CONTAINING PROTEIN"/>
    <property type="match status" value="1"/>
</dbReference>
<dbReference type="AlphaFoldDB" id="A0A397JBW5"/>
<dbReference type="STRING" id="1348612.A0A397JBW5"/>
<feature type="domain" description="Protein kinase" evidence="1">
    <location>
        <begin position="45"/>
        <end position="344"/>
    </location>
</feature>
<dbReference type="Pfam" id="PF07714">
    <property type="entry name" value="PK_Tyr_Ser-Thr"/>
    <property type="match status" value="1"/>
</dbReference>
<dbReference type="Gene3D" id="1.10.510.10">
    <property type="entry name" value="Transferase(Phosphotransferase) domain 1"/>
    <property type="match status" value="1"/>
</dbReference>
<accession>A0A397JBW5</accession>
<dbReference type="InterPro" id="IPR011009">
    <property type="entry name" value="Kinase-like_dom_sf"/>
</dbReference>
<dbReference type="PROSITE" id="PS00109">
    <property type="entry name" value="PROTEIN_KINASE_TYR"/>
    <property type="match status" value="1"/>
</dbReference>
<dbReference type="SUPFAM" id="SSF56112">
    <property type="entry name" value="Protein kinase-like (PK-like)"/>
    <property type="match status" value="1"/>
</dbReference>
<proteinExistence type="predicted"/>
<sequence length="405" mass="47328">MISEELREKENKQILDELDLLEQSVSKVSDGLKNISQQINILSEQLSSQKLNSGEIKVRTVEDHELTDPETKPGNVRGSQKTIVKRIFRKAYLVACKKIQAIEKNETAGSRSIQTQLVILNLLGRCPNIITFYGLTRIGQDDYVVFDWAEHGSLKEVYEQFNIPLHTKLRFISNIFEGLSFIFNSGILHHDVRCKNILVTDNPVLDVKITNFQILRGIKAETTSFSGLVDYVRWLAPEKMRGSRYNNKCEIFSFGMLVWELINEKVPYKDMSVREIQEHVTSKKREYLSTQKNSNTILLELTKLIKQTWDDDPELRLSYPEILKLLSNLVNTERYRFELDHFYLDDSFLNNVIPFEDRIRAHREKRFKEAWKCFDEHANLELSWQNIGKVIIFCKGFKLYALKLK</sequence>
<dbReference type="Proteomes" id="UP000266861">
    <property type="component" value="Unassembled WGS sequence"/>
</dbReference>
<name>A0A397JBW5_9GLOM</name>
<dbReference type="GO" id="GO:0005524">
    <property type="term" value="F:ATP binding"/>
    <property type="evidence" value="ECO:0007669"/>
    <property type="project" value="InterPro"/>
</dbReference>
<evidence type="ECO:0000313" key="3">
    <source>
        <dbReference type="Proteomes" id="UP000266861"/>
    </source>
</evidence>
<reference evidence="2 3" key="1">
    <citation type="submission" date="2018-08" db="EMBL/GenBank/DDBJ databases">
        <title>Genome and evolution of the arbuscular mycorrhizal fungus Diversispora epigaea (formerly Glomus versiforme) and its bacterial endosymbionts.</title>
        <authorList>
            <person name="Sun X."/>
            <person name="Fei Z."/>
            <person name="Harrison M."/>
        </authorList>
    </citation>
    <scope>NUCLEOTIDE SEQUENCE [LARGE SCALE GENOMIC DNA]</scope>
    <source>
        <strain evidence="2 3">IT104</strain>
    </source>
</reference>
<dbReference type="OrthoDB" id="2314769at2759"/>
<protein>
    <recommendedName>
        <fullName evidence="1">Protein kinase domain-containing protein</fullName>
    </recommendedName>
</protein>
<dbReference type="InterPro" id="IPR000719">
    <property type="entry name" value="Prot_kinase_dom"/>
</dbReference>
<dbReference type="PANTHER" id="PTHR45756">
    <property type="entry name" value="PALMITOYLTRANSFERASE"/>
    <property type="match status" value="1"/>
</dbReference>